<evidence type="ECO:0000259" key="5">
    <source>
        <dbReference type="Pfam" id="PF01425"/>
    </source>
</evidence>
<dbReference type="SUPFAM" id="SSF75304">
    <property type="entry name" value="Amidase signature (AS) enzymes"/>
    <property type="match status" value="1"/>
</dbReference>
<reference evidence="7" key="1">
    <citation type="journal article" date="2014" name="Genome Announc.">
        <title>Draft genome sequence of Colletotrichum sublineola, a destructive pathogen of cultivated sorghum.</title>
        <authorList>
            <person name="Baroncelli R."/>
            <person name="Sanz-Martin J.M."/>
            <person name="Rech G.E."/>
            <person name="Sukno S.A."/>
            <person name="Thon M.R."/>
        </authorList>
    </citation>
    <scope>NUCLEOTIDE SEQUENCE [LARGE SCALE GENOMIC DNA]</scope>
    <source>
        <strain evidence="7">TX430BB</strain>
    </source>
</reference>
<evidence type="ECO:0000313" key="7">
    <source>
        <dbReference type="Proteomes" id="UP000027238"/>
    </source>
</evidence>
<dbReference type="STRING" id="1173701.A0A066XLP8"/>
<evidence type="ECO:0000256" key="2">
    <source>
        <dbReference type="ARBA" id="ARBA00022801"/>
    </source>
</evidence>
<feature type="binding site" evidence="4">
    <location>
        <begin position="216"/>
        <end position="219"/>
    </location>
    <ligand>
        <name>substrate</name>
    </ligand>
</feature>
<dbReference type="InterPro" id="IPR036928">
    <property type="entry name" value="AS_sf"/>
</dbReference>
<dbReference type="Proteomes" id="UP000027238">
    <property type="component" value="Unassembled WGS sequence"/>
</dbReference>
<evidence type="ECO:0000256" key="4">
    <source>
        <dbReference type="PIRSR" id="PIRSR001221-2"/>
    </source>
</evidence>
<organism evidence="6 7">
    <name type="scientific">Colletotrichum sublineola</name>
    <name type="common">Sorghum anthracnose fungus</name>
    <dbReference type="NCBI Taxonomy" id="1173701"/>
    <lineage>
        <taxon>Eukaryota</taxon>
        <taxon>Fungi</taxon>
        <taxon>Dikarya</taxon>
        <taxon>Ascomycota</taxon>
        <taxon>Pezizomycotina</taxon>
        <taxon>Sordariomycetes</taxon>
        <taxon>Hypocreomycetidae</taxon>
        <taxon>Glomerellales</taxon>
        <taxon>Glomerellaceae</taxon>
        <taxon>Colletotrichum</taxon>
        <taxon>Colletotrichum graminicola species complex</taxon>
    </lineage>
</organism>
<dbReference type="PIRSF" id="PIRSF001221">
    <property type="entry name" value="Amidase_fungi"/>
    <property type="match status" value="1"/>
</dbReference>
<dbReference type="OMA" id="MDQYYTA"/>
<feature type="binding site" evidence="4">
    <location>
        <position position="169"/>
    </location>
    <ligand>
        <name>substrate</name>
    </ligand>
</feature>
<dbReference type="AlphaFoldDB" id="A0A066XLP8"/>
<dbReference type="eggNOG" id="KOG1212">
    <property type="taxonomic scope" value="Eukaryota"/>
</dbReference>
<evidence type="ECO:0000256" key="3">
    <source>
        <dbReference type="PIRSR" id="PIRSR001221-1"/>
    </source>
</evidence>
<dbReference type="EMBL" id="JMSE01000445">
    <property type="protein sequence ID" value="KDN69842.1"/>
    <property type="molecule type" value="Genomic_DNA"/>
</dbReference>
<evidence type="ECO:0000256" key="1">
    <source>
        <dbReference type="ARBA" id="ARBA00009199"/>
    </source>
</evidence>
<feature type="domain" description="Amidase" evidence="5">
    <location>
        <begin position="67"/>
        <end position="541"/>
    </location>
</feature>
<keyword evidence="7" id="KW-1185">Reference proteome</keyword>
<dbReference type="PANTHER" id="PTHR46072:SF2">
    <property type="entry name" value="AMIDASE (EUROFUNG)"/>
    <property type="match status" value="1"/>
</dbReference>
<dbReference type="OrthoDB" id="6428749at2759"/>
<feature type="active site" description="Acyl-ester intermediate" evidence="3">
    <location>
        <position position="219"/>
    </location>
</feature>
<dbReference type="GO" id="GO:0016787">
    <property type="term" value="F:hydrolase activity"/>
    <property type="evidence" value="ECO:0007669"/>
    <property type="project" value="UniProtKB-KW"/>
</dbReference>
<protein>
    <submittedName>
        <fullName evidence="6">Putative amidase</fullName>
    </submittedName>
</protein>
<comment type="caution">
    <text evidence="6">The sequence shown here is derived from an EMBL/GenBank/DDBJ whole genome shotgun (WGS) entry which is preliminary data.</text>
</comment>
<dbReference type="Pfam" id="PF01425">
    <property type="entry name" value="Amidase"/>
    <property type="match status" value="1"/>
</dbReference>
<sequence length="559" mass="61763">MTQLSITKPTHGWQDVAAKKRQIQAEAIAAQTQGEKDAKVVDIFIEDAAGLSSMISRGEISCENVAKVYIQRAIKAHEKTNCLTEILFEDALRRARELDAYMTKHGKPIGPFHGIPVTLKDQFNVQGFDSTLGYVGRSFKPAGDDAVVVQMLRSLGAVIIAKSNIPQSIMWCETENPLWGLTTNPLSDKYTPGGSTGGEAALLACNASVLGLGTDIGGSIRIPSHMMGLYGFKPSSGRLPYRGVPVSTEGQEHVPSSVGPMARRLDTIHLTMKQLINAKPWNADARCAPIPWRDDVYGETLSRPLTIGVLYDDNVVRPHPPLSRVLCATVETLRAAGHDVVEWNADLHGECIKIMVSSSHSPLWVSPLIAYPQDQYYTADGCEDIRKDVAVGGEPFIPHVDKLIKRGEAISVYEYWQLNKRKWELQQAYLEKWQSIRSAKTGRTADILLLPPMPHAAVPHGGCRWVGYTKVWNFLDYPALVIPGGRVCQEDVHEPWDMAARGTEDEWNRNLWASHREEMAALGLPVGLQIVGRKLEEEMVLAAGKIIDDALRRESDTSH</sequence>
<keyword evidence="2" id="KW-0378">Hydrolase</keyword>
<evidence type="ECO:0000313" key="6">
    <source>
        <dbReference type="EMBL" id="KDN69842.1"/>
    </source>
</evidence>
<feature type="active site" description="Charge relay system" evidence="3">
    <location>
        <position position="120"/>
    </location>
</feature>
<dbReference type="HOGENOM" id="CLU_009600_9_2_1"/>
<feature type="active site" description="Charge relay system" evidence="3">
    <location>
        <position position="195"/>
    </location>
</feature>
<comment type="similarity">
    <text evidence="1">Belongs to the amidase family.</text>
</comment>
<gene>
    <name evidence="6" type="ORF">CSUB01_11145</name>
</gene>
<dbReference type="Gene3D" id="3.90.1300.10">
    <property type="entry name" value="Amidase signature (AS) domain"/>
    <property type="match status" value="1"/>
</dbReference>
<feature type="binding site" evidence="4">
    <location>
        <position position="195"/>
    </location>
    <ligand>
        <name>substrate</name>
    </ligand>
</feature>
<name>A0A066XLP8_COLSU</name>
<proteinExistence type="inferred from homology"/>
<accession>A0A066XLP8</accession>
<dbReference type="PANTHER" id="PTHR46072">
    <property type="entry name" value="AMIDASE-RELATED-RELATED"/>
    <property type="match status" value="1"/>
</dbReference>
<dbReference type="InterPro" id="IPR023631">
    <property type="entry name" value="Amidase_dom"/>
</dbReference>